<feature type="compositionally biased region" description="Basic residues" evidence="1">
    <location>
        <begin position="770"/>
        <end position="784"/>
    </location>
</feature>
<feature type="compositionally biased region" description="Acidic residues" evidence="1">
    <location>
        <begin position="534"/>
        <end position="548"/>
    </location>
</feature>
<evidence type="ECO:0000256" key="1">
    <source>
        <dbReference type="SAM" id="MobiDB-lite"/>
    </source>
</evidence>
<feature type="compositionally biased region" description="Basic residues" evidence="1">
    <location>
        <begin position="304"/>
        <end position="320"/>
    </location>
</feature>
<feature type="compositionally biased region" description="Basic residues" evidence="1">
    <location>
        <begin position="1271"/>
        <end position="1281"/>
    </location>
</feature>
<organism evidence="2 3">
    <name type="scientific">Oedothorax gibbosus</name>
    <dbReference type="NCBI Taxonomy" id="931172"/>
    <lineage>
        <taxon>Eukaryota</taxon>
        <taxon>Metazoa</taxon>
        <taxon>Ecdysozoa</taxon>
        <taxon>Arthropoda</taxon>
        <taxon>Chelicerata</taxon>
        <taxon>Arachnida</taxon>
        <taxon>Araneae</taxon>
        <taxon>Araneomorphae</taxon>
        <taxon>Entelegynae</taxon>
        <taxon>Araneoidea</taxon>
        <taxon>Linyphiidae</taxon>
        <taxon>Erigoninae</taxon>
        <taxon>Oedothorax</taxon>
    </lineage>
</organism>
<feature type="compositionally biased region" description="Basic residues" evidence="1">
    <location>
        <begin position="555"/>
        <end position="565"/>
    </location>
</feature>
<feature type="compositionally biased region" description="Basic residues" evidence="1">
    <location>
        <begin position="704"/>
        <end position="718"/>
    </location>
</feature>
<feature type="compositionally biased region" description="Basic and acidic residues" evidence="1">
    <location>
        <begin position="1000"/>
        <end position="1023"/>
    </location>
</feature>
<feature type="compositionally biased region" description="Basic residues" evidence="1">
    <location>
        <begin position="99"/>
        <end position="114"/>
    </location>
</feature>
<feature type="compositionally biased region" description="Basic residues" evidence="1">
    <location>
        <begin position="342"/>
        <end position="365"/>
    </location>
</feature>
<feature type="compositionally biased region" description="Basic and acidic residues" evidence="1">
    <location>
        <begin position="1257"/>
        <end position="1270"/>
    </location>
</feature>
<feature type="compositionally biased region" description="Basic and acidic residues" evidence="1">
    <location>
        <begin position="12"/>
        <end position="22"/>
    </location>
</feature>
<gene>
    <name evidence="2" type="ORF">JTE90_014548</name>
</gene>
<feature type="compositionally biased region" description="Basic and acidic residues" evidence="1">
    <location>
        <begin position="87"/>
        <end position="98"/>
    </location>
</feature>
<proteinExistence type="predicted"/>
<keyword evidence="3" id="KW-1185">Reference proteome</keyword>
<dbReference type="EMBL" id="JAFNEN010000478">
    <property type="protein sequence ID" value="KAG8182133.1"/>
    <property type="molecule type" value="Genomic_DNA"/>
</dbReference>
<feature type="compositionally biased region" description="Basic and acidic residues" evidence="1">
    <location>
        <begin position="433"/>
        <end position="457"/>
    </location>
</feature>
<feature type="compositionally biased region" description="Basic residues" evidence="1">
    <location>
        <begin position="792"/>
        <end position="805"/>
    </location>
</feature>
<sequence>MGGNKKDKHHHKEGDRVIRKEDTEDTSDDESRKTSHHKRKTHRESGSVKKHGEKEKHGKGKHGDKGKDHGKGKKGDVDDKKKKHQHTKEGDKKDDGKVKQRHSKGGNKKDKHHHKEGDRVIRKEDTEDTSDDESRKTSHHKRKTHRESGSVKKHGEKEKHGKGKHGDKGKGHGRGKKGDNDDKKKKHQHTKEGDKKGEGKVKQRHSKGGNKKDKHHHKEGDRVIRKEDTEDTSDDESRKTSHHKRKTHRESGSVKKHGEKEKHGKGKHGDKGKDHGKGKKGDDDDKKKKHQHTKRTDKKGDSKVKHRHSKGGNKKDKHHHKEGDKVIQKEDTEDTSDDESRKTRHHKRKTHRESGVKKHGKHRYGKHGDQGKIHGKGKKGKDDDDDKKKHHHARGDKRGDRKAKRQGGTAVRKDFEGTSDVESRRINHRERKTHLESRRKYLDKSSEEDSDEGIERNRHARHRSVKKNGSVGKHEGKKNKVRKHNEQKNKRIHKIVKGKGKHGNVRDDKKSHQHHILRHGEKIHRNRRHKGENDISESSEQSSDDDSSETNQSRTSHKRHRSVHKSGHDVKHGEKRHRTNKNIGYIRKHGKNIHNSGDKHGKNKHNHKSIHSRKHKRVGQHDSDSSSSEESNEFLPQVHGGRHTNEENSDSLSDDSDVNNSDKNLNDKKRHIIHRRRIRKNKNIDYSQSDESDESDENNSSKNIKNKKHHIIHRRNRKNKEIDDSQRDETDESDENSYGKSIKKKKHYTIHRRNRKNKEIDDSQRDKKSSGKKYKIIKRLKKRGSQPNKNVNKNKKYKIVRRRKSRSTDNSSSEEHPQGKKGGHWTHITKGKTQNPKDNRSKKTQKSGHKLHKGIFKKLHKKDDKDSDSSISQNSDSSESDSKHKEIHRHHITRRNRKSGRNELDSSKNIVKGNRKHKKQTGKRNHDKDTLKKNSRTSRRRDVIKHPRNGRTVFDDSFGHSSEETYDSNERDLKARRRHSYHVRKRYERGSDDSTDDSDEERKNNKPCSKDKVKNRSDGEVLIDKPTGLKPKGNRPKGHGKDPTKGKRPRGGKSEDKSNSDIDENSPFGDIIGKHPKRKPGRATPDDSDAESPFGGIIGKPPKRKPGRGKPDDSNAESPFGGIIGKHPKRKPGRGKPDDIDAENPFGGIVGKHPKRKPGRGKPDDIDAESPFGGIIGKHPKRKPGRGKPDDIDAENPFGGIIGKHPKRKPGRGKPDDSDAESPFGGIIGKHPKRKPGRGKPDDSDAGSPFSGIIGRPTDKRPKKDRDSGIHKGKGGKHGQKITKKNEYYTKIYYFLINLSFEEVQKVENRETFYRYFQLYPDSPEVFSFFKNCYKHPQKPSNFDTSFQKVWSIITNSNKVEITDELYEIFEEELFVSTEENYGDNYKLRWEFLKDLTFGDLQDYEISEQFYFLFQFHIKSESQFKLIKFCHQWTQKPANYELNFQLVIDFIFSGTLEISNEIYIDFCSNLFVKNAYKTRYEEIYEFLKDLSYEKLKTKFELRIKFYSYFQFHVESESFFKFIQFCFQYSHKPANFDENFEICIKEILSIGDNEVSDKYYSKFLLDLFESKENENYGTNYLTIYNFLRFLTFEDCQSSENRLKFFNFFRFYPDSPEAYDFIKLCFSFSVKPLNFETHFQVFLDELIGGSFELSIDFYLKFLFNLFGEGGVQYCRRNYKLAREFLINLKTYDEVLETRNWLTFFFFFGFHAENEDVFEFVQSCHEYPEMPRNFELNFRACVDFILDSGNYQVTEELYIKFRTGLFGNDANRNGGDSGSVDYISNYQEVFLFLSSLSYEEVLASPEDWELFYKYFHFHPKTKDEWDFVKFCYQSPEMPRNFGISFQTVIDQLSSSSFQFSEDFSSSFLLNLFEEGSFFHYGSIYEQAFYFFLDLTWDQVQADPYYREQFKLLIGVYPETESFFLFIKACFKYEQVPANFEANFQACLSDILTSGTYEVSGDLYIKFTNNLWGDQPSDGRVQQQFGEWGDQHSNGQNQQQFGEFGDLQSDGLTQQQFDEFGDLQSDGLTQEQFSEFGELQSDGLTQQQFGELGDLHSDGLTQQQFGEFGDLQSDGLTQEQFGEFGDLQSDGLTEQQFGEFGDLQSDGLTQEQFSEFGELQSDGLTQQQFGEFGDVQSDGLTQQQFGEFGDLQSDGLTQQQFGDLGDLNGQQNSGFDALLGEEQQGGDQQFSFSQDQGTIDGNGQDTKADFLNQDGGMTDQHLAEDIPIDIPVF</sequence>
<feature type="compositionally biased region" description="Acidic residues" evidence="1">
    <location>
        <begin position="688"/>
        <end position="697"/>
    </location>
</feature>
<feature type="region of interest" description="Disordered" evidence="1">
    <location>
        <begin position="1"/>
        <end position="1281"/>
    </location>
</feature>
<feature type="compositionally biased region" description="Basic residues" evidence="1">
    <location>
        <begin position="511"/>
        <end position="530"/>
    </location>
</feature>
<feature type="compositionally biased region" description="Basic residues" evidence="1">
    <location>
        <begin position="287"/>
        <end position="297"/>
    </location>
</feature>
<feature type="compositionally biased region" description="Basic and acidic residues" evidence="1">
    <location>
        <begin position="146"/>
        <end position="183"/>
    </location>
</feature>
<feature type="compositionally biased region" description="Basic and acidic residues" evidence="1">
    <location>
        <begin position="190"/>
        <end position="201"/>
    </location>
</feature>
<feature type="compositionally biased region" description="Basic residues" evidence="1">
    <location>
        <begin position="913"/>
        <end position="923"/>
    </location>
</feature>
<feature type="compositionally biased region" description="Basic and acidic residues" evidence="1">
    <location>
        <begin position="249"/>
        <end position="286"/>
    </location>
</feature>
<feature type="compositionally biased region" description="Basic residues" evidence="1">
    <location>
        <begin position="388"/>
        <end position="405"/>
    </location>
</feature>
<protein>
    <submittedName>
        <fullName evidence="2">Uncharacterized protein</fullName>
    </submittedName>
</protein>
<comment type="caution">
    <text evidence="2">The sequence shown here is derived from an EMBL/GenBank/DDBJ whole genome shotgun (WGS) entry which is preliminary data.</text>
</comment>
<feature type="compositionally biased region" description="Basic and acidic residues" evidence="1">
    <location>
        <begin position="321"/>
        <end position="330"/>
    </location>
</feature>
<feature type="compositionally biased region" description="Basic and acidic residues" evidence="1">
    <location>
        <begin position="953"/>
        <end position="973"/>
    </location>
</feature>
<feature type="compositionally biased region" description="Basic residues" evidence="1">
    <location>
        <begin position="974"/>
        <end position="987"/>
    </location>
</feature>
<feature type="compositionally biased region" description="Basic and acidic residues" evidence="1">
    <location>
        <begin position="43"/>
        <end position="80"/>
    </location>
</feature>
<feature type="compositionally biased region" description="Basic and acidic residues" evidence="1">
    <location>
        <begin position="757"/>
        <end position="769"/>
    </location>
</feature>
<evidence type="ECO:0000313" key="2">
    <source>
        <dbReference type="EMBL" id="KAG8182133.1"/>
    </source>
</evidence>
<feature type="compositionally biased region" description="Basic residues" evidence="1">
    <location>
        <begin position="490"/>
        <end position="503"/>
    </location>
</feature>
<feature type="compositionally biased region" description="Basic and acidic residues" evidence="1">
    <location>
        <begin position="719"/>
        <end position="728"/>
    </location>
</feature>
<feature type="compositionally biased region" description="Basic residues" evidence="1">
    <location>
        <begin position="842"/>
        <end position="860"/>
    </location>
</feature>
<feature type="compositionally biased region" description="Basic and acidic residues" evidence="1">
    <location>
        <begin position="115"/>
        <end position="125"/>
    </location>
</feature>
<feature type="compositionally biased region" description="Basic residues" evidence="1">
    <location>
        <begin position="1"/>
        <end position="11"/>
    </location>
</feature>
<name>A0AAV6UEE9_9ARAC</name>
<evidence type="ECO:0000313" key="3">
    <source>
        <dbReference type="Proteomes" id="UP000827092"/>
    </source>
</evidence>
<feature type="compositionally biased region" description="Low complexity" evidence="1">
    <location>
        <begin position="2176"/>
        <end position="2193"/>
    </location>
</feature>
<accession>A0AAV6UEE9</accession>
<feature type="compositionally biased region" description="Basic residues" evidence="1">
    <location>
        <begin position="819"/>
        <end position="830"/>
    </location>
</feature>
<feature type="compositionally biased region" description="Acidic residues" evidence="1">
    <location>
        <begin position="647"/>
        <end position="657"/>
    </location>
</feature>
<feature type="compositionally biased region" description="Basic residues" evidence="1">
    <location>
        <begin position="601"/>
        <end position="618"/>
    </location>
</feature>
<feature type="compositionally biased region" description="Basic residues" evidence="1">
    <location>
        <begin position="885"/>
        <end position="899"/>
    </location>
</feature>
<feature type="region of interest" description="Disordered" evidence="1">
    <location>
        <begin position="2149"/>
        <end position="2224"/>
    </location>
</feature>
<feature type="compositionally biased region" description="Basic residues" evidence="1">
    <location>
        <begin position="668"/>
        <end position="681"/>
    </location>
</feature>
<feature type="compositionally biased region" description="Basic residues" evidence="1">
    <location>
        <begin position="573"/>
        <end position="592"/>
    </location>
</feature>
<feature type="compositionally biased region" description="Basic and acidic residues" evidence="1">
    <location>
        <begin position="411"/>
        <end position="425"/>
    </location>
</feature>
<reference evidence="2 3" key="1">
    <citation type="journal article" date="2022" name="Nat. Ecol. Evol.">
        <title>A masculinizing supergene underlies an exaggerated male reproductive morph in a spider.</title>
        <authorList>
            <person name="Hendrickx F."/>
            <person name="De Corte Z."/>
            <person name="Sonet G."/>
            <person name="Van Belleghem S.M."/>
            <person name="Kostlbacher S."/>
            <person name="Vangestel C."/>
        </authorList>
    </citation>
    <scope>NUCLEOTIDE SEQUENCE [LARGE SCALE GENOMIC DNA]</scope>
    <source>
        <strain evidence="2">W744_W776</strain>
    </source>
</reference>
<feature type="compositionally biased region" description="Basic and acidic residues" evidence="1">
    <location>
        <begin position="218"/>
        <end position="228"/>
    </location>
</feature>
<dbReference type="Proteomes" id="UP000827092">
    <property type="component" value="Unassembled WGS sequence"/>
</dbReference>
<feature type="compositionally biased region" description="Basic residues" evidence="1">
    <location>
        <begin position="202"/>
        <end position="217"/>
    </location>
</feature>
<feature type="compositionally biased region" description="Basic residues" evidence="1">
    <location>
        <begin position="741"/>
        <end position="756"/>
    </location>
</feature>